<dbReference type="EMBL" id="VZCY01000091">
    <property type="protein sequence ID" value="MQN10499.1"/>
    <property type="molecule type" value="Genomic_DNA"/>
</dbReference>
<evidence type="ECO:0008006" key="8">
    <source>
        <dbReference type="Google" id="ProtNLM"/>
    </source>
</evidence>
<organism evidence="6 7">
    <name type="scientific">Segatella copri</name>
    <dbReference type="NCBI Taxonomy" id="165179"/>
    <lineage>
        <taxon>Bacteria</taxon>
        <taxon>Pseudomonadati</taxon>
        <taxon>Bacteroidota</taxon>
        <taxon>Bacteroidia</taxon>
        <taxon>Bacteroidales</taxon>
        <taxon>Prevotellaceae</taxon>
        <taxon>Segatella</taxon>
    </lineage>
</organism>
<evidence type="ECO:0000256" key="3">
    <source>
        <dbReference type="ARBA" id="ARBA00022692"/>
    </source>
</evidence>
<dbReference type="InterPro" id="IPR050833">
    <property type="entry name" value="Poly_Biosynth_Transport"/>
</dbReference>
<accession>A0A6A7VW08</accession>
<evidence type="ECO:0000313" key="6">
    <source>
        <dbReference type="EMBL" id="MQN10499.1"/>
    </source>
</evidence>
<dbReference type="AlphaFoldDB" id="A0A6A7VW08"/>
<gene>
    <name evidence="6" type="ORF">F7D97_11350</name>
</gene>
<dbReference type="Pfam" id="PF01554">
    <property type="entry name" value="MatE"/>
    <property type="match status" value="1"/>
</dbReference>
<dbReference type="PANTHER" id="PTHR30250:SF26">
    <property type="entry name" value="PSMA PROTEIN"/>
    <property type="match status" value="1"/>
</dbReference>
<comment type="caution">
    <text evidence="6">The sequence shown here is derived from an EMBL/GenBank/DDBJ whole genome shotgun (WGS) entry which is preliminary data.</text>
</comment>
<keyword evidence="5" id="KW-0472">Membrane</keyword>
<comment type="subcellular location">
    <subcellularLocation>
        <location evidence="1">Cell membrane</location>
        <topology evidence="1">Multi-pass membrane protein</topology>
    </subcellularLocation>
</comment>
<evidence type="ECO:0000256" key="2">
    <source>
        <dbReference type="ARBA" id="ARBA00022475"/>
    </source>
</evidence>
<name>A0A6A7VW08_9BACT</name>
<dbReference type="InterPro" id="IPR002528">
    <property type="entry name" value="MATE_fam"/>
</dbReference>
<keyword evidence="3" id="KW-0812">Transmembrane</keyword>
<dbReference type="GO" id="GO:0005886">
    <property type="term" value="C:plasma membrane"/>
    <property type="evidence" value="ECO:0007669"/>
    <property type="project" value="UniProtKB-SubCell"/>
</dbReference>
<evidence type="ECO:0000256" key="4">
    <source>
        <dbReference type="ARBA" id="ARBA00022989"/>
    </source>
</evidence>
<evidence type="ECO:0000313" key="7">
    <source>
        <dbReference type="Proteomes" id="UP000406735"/>
    </source>
</evidence>
<protein>
    <recommendedName>
        <fullName evidence="8">Polysaccharide biosynthesis protein</fullName>
    </recommendedName>
</protein>
<dbReference type="PANTHER" id="PTHR30250">
    <property type="entry name" value="PST FAMILY PREDICTED COLANIC ACID TRANSPORTER"/>
    <property type="match status" value="1"/>
</dbReference>
<keyword evidence="2" id="KW-1003">Cell membrane</keyword>
<dbReference type="Proteomes" id="UP000406735">
    <property type="component" value="Unassembled WGS sequence"/>
</dbReference>
<reference evidence="6 7" key="1">
    <citation type="submission" date="2019-09" db="EMBL/GenBank/DDBJ databases">
        <title>Distinct polysaccharide growth profiles of human intestinal Prevotella copri isolates.</title>
        <authorList>
            <person name="Fehlner-Peach H."/>
            <person name="Magnabosco C."/>
            <person name="Raghavan V."/>
            <person name="Scher J.U."/>
            <person name="Tett A."/>
            <person name="Cox L.M."/>
            <person name="Gottsegen C."/>
            <person name="Watters A."/>
            <person name="Wiltshire- Gordon J.D."/>
            <person name="Segata N."/>
            <person name="Bonneau R."/>
            <person name="Littman D.R."/>
        </authorList>
    </citation>
    <scope>NUCLEOTIDE SEQUENCE [LARGE SCALE GENOMIC DNA]</scope>
    <source>
        <strain evidence="7">iK21513</strain>
    </source>
</reference>
<proteinExistence type="predicted"/>
<evidence type="ECO:0000256" key="1">
    <source>
        <dbReference type="ARBA" id="ARBA00004651"/>
    </source>
</evidence>
<dbReference type="GO" id="GO:0042910">
    <property type="term" value="F:xenobiotic transmembrane transporter activity"/>
    <property type="evidence" value="ECO:0007669"/>
    <property type="project" value="InterPro"/>
</dbReference>
<sequence length="508" mass="57745">MSTTSRIATNTIFLYLNVAVKAFISLYVTRLVLDALGASDYGIYNVVGGLISMLCFLNTSMTAVTQRFMNYNQGIGDLHRLKGIFNISIVFHLVIALFVVIVMVAFKSVFFEHMLNIDADKVYAASCLYYFAMVSTAFTIMTVPYDAVLNSHENMRYYFYVGIIQSVLNLLAAIYICNYHGERLIIYGLFISAIAIITMIIMRVYCKKHYEECVFSPQKYYRKELYTEIFKYSGWELVGHSSATFLGWASFIVINKFFGTVVNAAAGITNQLSGQLQILSSNLLKAVNPVMVKYESSGNRNKMFQMTIASCKLSLFCLFIVSIPFYAECDYVLHLWLKKVPDNSLLFCQLFVLLRLIEQATLPLKTAIDAIGKVKWLNIYILFSMVLQLGLIYAFFSMGYPPYVWIVIMIVIAFLFSFYKVAYCAYFAGMDWKQYVKEVVFRSVISYALPILVSIGITAFFPSSFLRLIAVLIVSTLTCCGMFYLCGLNAMEKAEVNKLLCKIKNRIK</sequence>
<dbReference type="GO" id="GO:0015297">
    <property type="term" value="F:antiporter activity"/>
    <property type="evidence" value="ECO:0007669"/>
    <property type="project" value="InterPro"/>
</dbReference>
<keyword evidence="4" id="KW-1133">Transmembrane helix</keyword>
<evidence type="ECO:0000256" key="5">
    <source>
        <dbReference type="ARBA" id="ARBA00023136"/>
    </source>
</evidence>
<dbReference type="RefSeq" id="WP_153080589.1">
    <property type="nucleotide sequence ID" value="NZ_VZAU01000093.1"/>
</dbReference>